<dbReference type="AlphaFoldDB" id="A0A3E2NWK6"/>
<feature type="chain" id="PRO_5017717092" evidence="1">
    <location>
        <begin position="20"/>
        <end position="147"/>
    </location>
</feature>
<protein>
    <submittedName>
        <fullName evidence="2">Uncharacterized protein</fullName>
    </submittedName>
</protein>
<gene>
    <name evidence="2" type="ORF">DYU05_07055</name>
</gene>
<evidence type="ECO:0000256" key="1">
    <source>
        <dbReference type="SAM" id="SignalP"/>
    </source>
</evidence>
<sequence length="147" mass="16425">MKAFYFFMLLTAMGLAAKAQGSSQTEMIREDVSISLVENIGAIPINESANVLKRFSSDKQKNYQKADLALYRYSIMKKGDKEVLQVHALPIGELKNAANESNFTIQISYNCTDTSHNPKHDAQTLNQMKAVQTVKHCSGIKMVIHDN</sequence>
<reference evidence="2 3" key="1">
    <citation type="submission" date="2018-08" db="EMBL/GenBank/DDBJ databases">
        <title>Mucilaginibacter terrae sp. nov., isolated from manganese diggings.</title>
        <authorList>
            <person name="Huang Y."/>
            <person name="Zhou Z."/>
        </authorList>
    </citation>
    <scope>NUCLEOTIDE SEQUENCE [LARGE SCALE GENOMIC DNA]</scope>
    <source>
        <strain evidence="2 3">ZH6</strain>
    </source>
</reference>
<proteinExistence type="predicted"/>
<dbReference type="OrthoDB" id="799928at2"/>
<accession>A0A3E2NWK6</accession>
<evidence type="ECO:0000313" key="3">
    <source>
        <dbReference type="Proteomes" id="UP000260823"/>
    </source>
</evidence>
<dbReference type="RefSeq" id="WP_117382249.1">
    <property type="nucleotide sequence ID" value="NZ_QWDE01000001.1"/>
</dbReference>
<name>A0A3E2NWK6_9SPHI</name>
<keyword evidence="1" id="KW-0732">Signal</keyword>
<keyword evidence="3" id="KW-1185">Reference proteome</keyword>
<organism evidence="2 3">
    <name type="scientific">Mucilaginibacter terrenus</name>
    <dbReference type="NCBI Taxonomy" id="2482727"/>
    <lineage>
        <taxon>Bacteria</taxon>
        <taxon>Pseudomonadati</taxon>
        <taxon>Bacteroidota</taxon>
        <taxon>Sphingobacteriia</taxon>
        <taxon>Sphingobacteriales</taxon>
        <taxon>Sphingobacteriaceae</taxon>
        <taxon>Mucilaginibacter</taxon>
    </lineage>
</organism>
<feature type="signal peptide" evidence="1">
    <location>
        <begin position="1"/>
        <end position="19"/>
    </location>
</feature>
<comment type="caution">
    <text evidence="2">The sequence shown here is derived from an EMBL/GenBank/DDBJ whole genome shotgun (WGS) entry which is preliminary data.</text>
</comment>
<evidence type="ECO:0000313" key="2">
    <source>
        <dbReference type="EMBL" id="RFZ85349.1"/>
    </source>
</evidence>
<dbReference type="Proteomes" id="UP000260823">
    <property type="component" value="Unassembled WGS sequence"/>
</dbReference>
<dbReference type="EMBL" id="QWDE01000001">
    <property type="protein sequence ID" value="RFZ85349.1"/>
    <property type="molecule type" value="Genomic_DNA"/>
</dbReference>